<reference evidence="2" key="1">
    <citation type="submission" date="2013-12" db="EMBL/GenBank/DDBJ databases">
        <authorList>
            <person name="Omoto C.K."/>
            <person name="Sibley D."/>
            <person name="Venepally P."/>
            <person name="Hadjithomas M."/>
            <person name="Karamycheva S."/>
            <person name="Brunk B."/>
            <person name="Roos D."/>
            <person name="Caler E."/>
            <person name="Lorenzi H."/>
        </authorList>
    </citation>
    <scope>NUCLEOTIDE SEQUENCE</scope>
</reference>
<dbReference type="EMBL" id="AFNH02000864">
    <property type="protein sequence ID" value="EZG55195.1"/>
    <property type="molecule type" value="Genomic_DNA"/>
</dbReference>
<evidence type="ECO:0000313" key="2">
    <source>
        <dbReference type="EMBL" id="EZG55195.1"/>
    </source>
</evidence>
<feature type="region of interest" description="Disordered" evidence="1">
    <location>
        <begin position="65"/>
        <end position="85"/>
    </location>
</feature>
<evidence type="ECO:0000256" key="1">
    <source>
        <dbReference type="SAM" id="MobiDB-lite"/>
    </source>
</evidence>
<feature type="compositionally biased region" description="Basic residues" evidence="1">
    <location>
        <begin position="74"/>
        <end position="85"/>
    </location>
</feature>
<dbReference type="GeneID" id="22914143"/>
<keyword evidence="3" id="KW-1185">Reference proteome</keyword>
<name>A0A023B2W3_GRENI</name>
<evidence type="ECO:0000313" key="3">
    <source>
        <dbReference type="Proteomes" id="UP000019763"/>
    </source>
</evidence>
<gene>
    <name evidence="2" type="ORF">GNI_116350</name>
</gene>
<organism evidence="2 3">
    <name type="scientific">Gregarina niphandrodes</name>
    <name type="common">Septate eugregarine</name>
    <dbReference type="NCBI Taxonomy" id="110365"/>
    <lineage>
        <taxon>Eukaryota</taxon>
        <taxon>Sar</taxon>
        <taxon>Alveolata</taxon>
        <taxon>Apicomplexa</taxon>
        <taxon>Conoidasida</taxon>
        <taxon>Gregarinasina</taxon>
        <taxon>Eugregarinorida</taxon>
        <taxon>Gregarinidae</taxon>
        <taxon>Gregarina</taxon>
    </lineage>
</organism>
<accession>A0A023B2W3</accession>
<dbReference type="Proteomes" id="UP000019763">
    <property type="component" value="Unassembled WGS sequence"/>
</dbReference>
<dbReference type="RefSeq" id="XP_011131722.1">
    <property type="nucleotide sequence ID" value="XM_011133420.1"/>
</dbReference>
<sequence>MDGDQFSQWLSTLKPEINYTRDTEKNKKHADYAETLISQYTEMMPIDFLRFLKSTDTLKQTNHVLSQHHSISSKQRRSRITKSIN</sequence>
<comment type="caution">
    <text evidence="2">The sequence shown here is derived from an EMBL/GenBank/DDBJ whole genome shotgun (WGS) entry which is preliminary data.</text>
</comment>
<dbReference type="VEuPathDB" id="CryptoDB:GNI_116350"/>
<dbReference type="AlphaFoldDB" id="A0A023B2W3"/>
<proteinExistence type="predicted"/>
<protein>
    <submittedName>
        <fullName evidence="2">Uncharacterized protein</fullName>
    </submittedName>
</protein>